<keyword evidence="2" id="KW-1185">Reference proteome</keyword>
<reference evidence="2" key="1">
    <citation type="submission" date="2019-11" db="EMBL/GenBank/DDBJ databases">
        <title>The complete genome sequence of Saccharopolyspora sp. E2A.</title>
        <authorList>
            <person name="Zhang G."/>
        </authorList>
    </citation>
    <scope>NUCLEOTIDE SEQUENCE [LARGE SCALE GENOMIC DNA]</scope>
    <source>
        <strain evidence="2">E2A</strain>
    </source>
</reference>
<dbReference type="SUPFAM" id="SSF109998">
    <property type="entry name" value="Triger factor/SurA peptide-binding domain-like"/>
    <property type="match status" value="1"/>
</dbReference>
<name>A0A5Q3QC31_9PSEU</name>
<evidence type="ECO:0000313" key="1">
    <source>
        <dbReference type="EMBL" id="QGK72012.1"/>
    </source>
</evidence>
<sequence length="310" mass="32819">MPRPGRLFVALAAAGLLLTGCGTGPGQPGAAAVVGGETIPVSDVRSWFDGLLAKEQGVKPELQAQGQMDDVARNIATLTVREKLAERAARAENITVSDNRVSEEIAARGGAEAATRGQIYTPRNFRDGVRAQLIATELGRKYADRLAVTFDYTQATTRSDAEHKARRMAAGAEETRKVIAEDAAAGLPAMEGERLRAAETPEVNALAAATPLFAADPGTVLAFQGQQAGQWLVARITERRTDARGPAPAPMDQETLQALGTQLLALTGERVGVELSPRYGVWDPIALATAPNEGETTGFRYSDSENLGRS</sequence>
<dbReference type="KEGG" id="sace:GIY23_03530"/>
<organism evidence="1 2">
    <name type="scientific">Allosaccharopolyspora coralli</name>
    <dbReference type="NCBI Taxonomy" id="2665642"/>
    <lineage>
        <taxon>Bacteria</taxon>
        <taxon>Bacillati</taxon>
        <taxon>Actinomycetota</taxon>
        <taxon>Actinomycetes</taxon>
        <taxon>Pseudonocardiales</taxon>
        <taxon>Pseudonocardiaceae</taxon>
        <taxon>Allosaccharopolyspora</taxon>
    </lineage>
</organism>
<gene>
    <name evidence="1" type="ORF">GIY23_03530</name>
</gene>
<dbReference type="PROSITE" id="PS51257">
    <property type="entry name" value="PROKAR_LIPOPROTEIN"/>
    <property type="match status" value="1"/>
</dbReference>
<dbReference type="EMBL" id="CP045929">
    <property type="protein sequence ID" value="QGK72012.1"/>
    <property type="molecule type" value="Genomic_DNA"/>
</dbReference>
<dbReference type="Proteomes" id="UP000371041">
    <property type="component" value="Chromosome"/>
</dbReference>
<protein>
    <submittedName>
        <fullName evidence="1">Uncharacterized protein</fullName>
    </submittedName>
</protein>
<dbReference type="Gene3D" id="1.10.4030.10">
    <property type="entry name" value="Porin chaperone SurA, peptide-binding domain"/>
    <property type="match status" value="1"/>
</dbReference>
<dbReference type="AlphaFoldDB" id="A0A5Q3QC31"/>
<dbReference type="Pfam" id="PF13624">
    <property type="entry name" value="SurA_N_3"/>
    <property type="match status" value="1"/>
</dbReference>
<evidence type="ECO:0000313" key="2">
    <source>
        <dbReference type="Proteomes" id="UP000371041"/>
    </source>
</evidence>
<accession>A0A5Q3QC31</accession>
<dbReference type="InterPro" id="IPR027304">
    <property type="entry name" value="Trigger_fact/SurA_dom_sf"/>
</dbReference>
<proteinExistence type="predicted"/>